<sequence>MMFGPMVVVTINIRQTTALSALSSLFFLSHATLFCLVQKRKSANCPNKCSARRTCRCRWQACHVVSCHSFHAAPTSSSCLDPKQRGLHQRSSYFCDCCGCRCHEWR</sequence>
<proteinExistence type="predicted"/>
<reference evidence="1 2" key="1">
    <citation type="submission" date="2024-04" db="EMBL/GenBank/DDBJ databases">
        <title>Phyllosticta paracitricarpa is synonymous to the EU quarantine fungus P. citricarpa based on phylogenomic analyses.</title>
        <authorList>
            <consortium name="Lawrence Berkeley National Laboratory"/>
            <person name="Van Ingen-Buijs V.A."/>
            <person name="Van Westerhoven A.C."/>
            <person name="Haridas S."/>
            <person name="Skiadas P."/>
            <person name="Martin F."/>
            <person name="Groenewald J.Z."/>
            <person name="Crous P.W."/>
            <person name="Seidl M.F."/>
        </authorList>
    </citation>
    <scope>NUCLEOTIDE SEQUENCE [LARGE SCALE GENOMIC DNA]</scope>
    <source>
        <strain evidence="1 2">CBS 122670</strain>
    </source>
</reference>
<comment type="caution">
    <text evidence="1">The sequence shown here is derived from an EMBL/GenBank/DDBJ whole genome shotgun (WGS) entry which is preliminary data.</text>
</comment>
<dbReference type="Proteomes" id="UP001365128">
    <property type="component" value="Unassembled WGS sequence"/>
</dbReference>
<evidence type="ECO:0000313" key="2">
    <source>
        <dbReference type="Proteomes" id="UP001365128"/>
    </source>
</evidence>
<name>A0ABR1MDP1_9PEZI</name>
<organism evidence="1 2">
    <name type="scientific">Phyllosticta citricarpa</name>
    <dbReference type="NCBI Taxonomy" id="55181"/>
    <lineage>
        <taxon>Eukaryota</taxon>
        <taxon>Fungi</taxon>
        <taxon>Dikarya</taxon>
        <taxon>Ascomycota</taxon>
        <taxon>Pezizomycotina</taxon>
        <taxon>Dothideomycetes</taxon>
        <taxon>Dothideomycetes incertae sedis</taxon>
        <taxon>Botryosphaeriales</taxon>
        <taxon>Phyllostictaceae</taxon>
        <taxon>Phyllosticta</taxon>
    </lineage>
</organism>
<keyword evidence="2" id="KW-1185">Reference proteome</keyword>
<evidence type="ECO:0008006" key="3">
    <source>
        <dbReference type="Google" id="ProtNLM"/>
    </source>
</evidence>
<protein>
    <recommendedName>
        <fullName evidence="3">Secreted protein</fullName>
    </recommendedName>
</protein>
<accession>A0ABR1MDP1</accession>
<gene>
    <name evidence="1" type="ORF">IWX46DRAFT_75553</name>
</gene>
<dbReference type="EMBL" id="JBBPDW010000014">
    <property type="protein sequence ID" value="KAK7546628.1"/>
    <property type="molecule type" value="Genomic_DNA"/>
</dbReference>
<evidence type="ECO:0000313" key="1">
    <source>
        <dbReference type="EMBL" id="KAK7546628.1"/>
    </source>
</evidence>